<protein>
    <submittedName>
        <fullName evidence="1">Uncharacterized protein</fullName>
    </submittedName>
</protein>
<reference evidence="1 2" key="1">
    <citation type="submission" date="2016-10" db="EMBL/GenBank/DDBJ databases">
        <authorList>
            <person name="de Groot N.N."/>
        </authorList>
    </citation>
    <scope>NUCLEOTIDE SEQUENCE [LARGE SCALE GENOMIC DNA]</scope>
    <source>
        <strain evidence="1 2">DSM 22274</strain>
    </source>
</reference>
<dbReference type="AlphaFoldDB" id="A0A1H5PEV6"/>
<gene>
    <name evidence="1" type="ORF">SAMN04489740_4122</name>
</gene>
<evidence type="ECO:0000313" key="1">
    <source>
        <dbReference type="EMBL" id="SEF11611.1"/>
    </source>
</evidence>
<accession>A0A1H5PEV6</accession>
<dbReference type="EMBL" id="FNTV01000002">
    <property type="protein sequence ID" value="SEF11611.1"/>
    <property type="molecule type" value="Genomic_DNA"/>
</dbReference>
<dbReference type="Proteomes" id="UP000182725">
    <property type="component" value="Unassembled WGS sequence"/>
</dbReference>
<organism evidence="1 2">
    <name type="scientific">Arthrobacter alpinus</name>
    <dbReference type="NCBI Taxonomy" id="656366"/>
    <lineage>
        <taxon>Bacteria</taxon>
        <taxon>Bacillati</taxon>
        <taxon>Actinomycetota</taxon>
        <taxon>Actinomycetes</taxon>
        <taxon>Micrococcales</taxon>
        <taxon>Micrococcaceae</taxon>
        <taxon>Arthrobacter</taxon>
    </lineage>
</organism>
<proteinExistence type="predicted"/>
<evidence type="ECO:0000313" key="2">
    <source>
        <dbReference type="Proteomes" id="UP000182725"/>
    </source>
</evidence>
<name>A0A1H5PEV6_9MICC</name>
<sequence>MTTRITRLEDVDYYLPLYDEDGDVDHEASYHGNILALGRDFGLPGVSDWTAHEVMTTFPEVEHFSQATPEVQAALIALGKSIDKLNPEEPSTAEKVDAATANVHAVLTTK</sequence>
<dbReference type="RefSeq" id="WP_074713561.1">
    <property type="nucleotide sequence ID" value="NZ_FNTV01000002.1"/>
</dbReference>